<reference evidence="2 3" key="1">
    <citation type="journal article" date="2021" name="Elife">
        <title>Chloroplast acquisition without the gene transfer in kleptoplastic sea slugs, Plakobranchus ocellatus.</title>
        <authorList>
            <person name="Maeda T."/>
            <person name="Takahashi S."/>
            <person name="Yoshida T."/>
            <person name="Shimamura S."/>
            <person name="Takaki Y."/>
            <person name="Nagai Y."/>
            <person name="Toyoda A."/>
            <person name="Suzuki Y."/>
            <person name="Arimoto A."/>
            <person name="Ishii H."/>
            <person name="Satoh N."/>
            <person name="Nishiyama T."/>
            <person name="Hasebe M."/>
            <person name="Maruyama T."/>
            <person name="Minagawa J."/>
            <person name="Obokata J."/>
            <person name="Shigenobu S."/>
        </authorList>
    </citation>
    <scope>NUCLEOTIDE SEQUENCE [LARGE SCALE GENOMIC DNA]</scope>
</reference>
<accession>A0AAV4JGH9</accession>
<evidence type="ECO:0000256" key="1">
    <source>
        <dbReference type="SAM" id="MobiDB-lite"/>
    </source>
</evidence>
<evidence type="ECO:0000313" key="3">
    <source>
        <dbReference type="Proteomes" id="UP000762676"/>
    </source>
</evidence>
<proteinExistence type="predicted"/>
<protein>
    <recommendedName>
        <fullName evidence="4">THAP-type domain-containing protein</fullName>
    </recommendedName>
</protein>
<keyword evidence="3" id="KW-1185">Reference proteome</keyword>
<gene>
    <name evidence="2" type="ORF">ElyMa_001551400</name>
</gene>
<comment type="caution">
    <text evidence="2">The sequence shown here is derived from an EMBL/GenBank/DDBJ whole genome shotgun (WGS) entry which is preliminary data.</text>
</comment>
<evidence type="ECO:0000313" key="2">
    <source>
        <dbReference type="EMBL" id="GFS19716.1"/>
    </source>
</evidence>
<evidence type="ECO:0008006" key="4">
    <source>
        <dbReference type="Google" id="ProtNLM"/>
    </source>
</evidence>
<organism evidence="2 3">
    <name type="scientific">Elysia marginata</name>
    <dbReference type="NCBI Taxonomy" id="1093978"/>
    <lineage>
        <taxon>Eukaryota</taxon>
        <taxon>Metazoa</taxon>
        <taxon>Spiralia</taxon>
        <taxon>Lophotrochozoa</taxon>
        <taxon>Mollusca</taxon>
        <taxon>Gastropoda</taxon>
        <taxon>Heterobranchia</taxon>
        <taxon>Euthyneura</taxon>
        <taxon>Panpulmonata</taxon>
        <taxon>Sacoglossa</taxon>
        <taxon>Placobranchoidea</taxon>
        <taxon>Plakobranchidae</taxon>
        <taxon>Elysia</taxon>
    </lineage>
</organism>
<dbReference type="EMBL" id="BMAT01003084">
    <property type="protein sequence ID" value="GFS19716.1"/>
    <property type="molecule type" value="Genomic_DNA"/>
</dbReference>
<name>A0AAV4JGH9_9GAST</name>
<feature type="compositionally biased region" description="Pro residues" evidence="1">
    <location>
        <begin position="50"/>
        <end position="60"/>
    </location>
</feature>
<feature type="region of interest" description="Disordered" evidence="1">
    <location>
        <begin position="47"/>
        <end position="74"/>
    </location>
</feature>
<dbReference type="AlphaFoldDB" id="A0AAV4JGH9"/>
<dbReference type="Proteomes" id="UP000762676">
    <property type="component" value="Unassembled WGS sequence"/>
</dbReference>
<sequence>MRLVHQMAKTLTRKQSQPAIPVKDQPREFYFFTQEKQLARWKEHFEQPLNRPPPENPPDILPARSDLPIHPEPPSKEKIAKAIKALKLKKICRTIPHSTRGTKKQICLQELISCMVCLSILGNRRRYLVTGKRDM</sequence>